<evidence type="ECO:0000313" key="2">
    <source>
        <dbReference type="Proteomes" id="UP000030832"/>
    </source>
</evidence>
<dbReference type="EMBL" id="JRJU01000007">
    <property type="protein sequence ID" value="KHF40722.1"/>
    <property type="molecule type" value="Genomic_DNA"/>
</dbReference>
<gene>
    <name evidence="1" type="ORF">LQ50_08010</name>
</gene>
<keyword evidence="2" id="KW-1185">Reference proteome</keyword>
<evidence type="ECO:0008006" key="3">
    <source>
        <dbReference type="Google" id="ProtNLM"/>
    </source>
</evidence>
<dbReference type="Proteomes" id="UP000030832">
    <property type="component" value="Unassembled WGS sequence"/>
</dbReference>
<dbReference type="GO" id="GO:0003677">
    <property type="term" value="F:DNA binding"/>
    <property type="evidence" value="ECO:0007669"/>
    <property type="project" value="InterPro"/>
</dbReference>
<dbReference type="AlphaFoldDB" id="A0A0B0IIL2"/>
<dbReference type="Gene3D" id="1.10.260.40">
    <property type="entry name" value="lambda repressor-like DNA-binding domains"/>
    <property type="match status" value="1"/>
</dbReference>
<dbReference type="SUPFAM" id="SSF47413">
    <property type="entry name" value="lambda repressor-like DNA-binding domains"/>
    <property type="match status" value="1"/>
</dbReference>
<dbReference type="STRING" id="333138.LQ50_08010"/>
<dbReference type="RefSeq" id="WP_034627737.1">
    <property type="nucleotide sequence ID" value="NZ_JRJU01000007.1"/>
</dbReference>
<accession>A0A0B0IIL2</accession>
<sequence length="70" mass="8311">MKRLTKDEVIELDQTRRLKRIPYKDISKAIGVSSSALSQWFNFKSTLSVKTEQKIKNVILQADHWESRYR</sequence>
<organism evidence="1 2">
    <name type="scientific">Halalkalibacter okhensis</name>
    <dbReference type="NCBI Taxonomy" id="333138"/>
    <lineage>
        <taxon>Bacteria</taxon>
        <taxon>Bacillati</taxon>
        <taxon>Bacillota</taxon>
        <taxon>Bacilli</taxon>
        <taxon>Bacillales</taxon>
        <taxon>Bacillaceae</taxon>
        <taxon>Halalkalibacter</taxon>
    </lineage>
</organism>
<dbReference type="InterPro" id="IPR010982">
    <property type="entry name" value="Lambda_DNA-bd_dom_sf"/>
</dbReference>
<protein>
    <recommendedName>
        <fullName evidence="3">HTH cro/C1-type domain-containing protein</fullName>
    </recommendedName>
</protein>
<comment type="caution">
    <text evidence="1">The sequence shown here is derived from an EMBL/GenBank/DDBJ whole genome shotgun (WGS) entry which is preliminary data.</text>
</comment>
<proteinExistence type="predicted"/>
<name>A0A0B0IIL2_9BACI</name>
<reference evidence="1" key="1">
    <citation type="submission" date="2014-09" db="EMBL/GenBank/DDBJ databases">
        <title>Genome sequencing and annotation of Bacillus Okhensis strain Kh10-101T.</title>
        <authorList>
            <person name="Prakash J.S."/>
        </authorList>
    </citation>
    <scope>NUCLEOTIDE SEQUENCE [LARGE SCALE GENOMIC DNA]</scope>
    <source>
        <strain evidence="1">Kh10-101</strain>
    </source>
</reference>
<evidence type="ECO:0000313" key="1">
    <source>
        <dbReference type="EMBL" id="KHF40722.1"/>
    </source>
</evidence>